<gene>
    <name evidence="2" type="ORF">PanWU01x14_192740</name>
</gene>
<dbReference type="AlphaFoldDB" id="A0A2P5C147"/>
<proteinExistence type="predicted"/>
<keyword evidence="3" id="KW-1185">Reference proteome</keyword>
<protein>
    <submittedName>
        <fullName evidence="2">Uncharacterized protein</fullName>
    </submittedName>
</protein>
<comment type="caution">
    <text evidence="2">The sequence shown here is derived from an EMBL/GenBank/DDBJ whole genome shotgun (WGS) entry which is preliminary data.</text>
</comment>
<dbReference type="Proteomes" id="UP000237105">
    <property type="component" value="Unassembled WGS sequence"/>
</dbReference>
<dbReference type="EMBL" id="JXTB01000190">
    <property type="protein sequence ID" value="PON54768.1"/>
    <property type="molecule type" value="Genomic_DNA"/>
</dbReference>
<feature type="compositionally biased region" description="Basic residues" evidence="1">
    <location>
        <begin position="84"/>
        <end position="93"/>
    </location>
</feature>
<organism evidence="2 3">
    <name type="scientific">Parasponia andersonii</name>
    <name type="common">Sponia andersonii</name>
    <dbReference type="NCBI Taxonomy" id="3476"/>
    <lineage>
        <taxon>Eukaryota</taxon>
        <taxon>Viridiplantae</taxon>
        <taxon>Streptophyta</taxon>
        <taxon>Embryophyta</taxon>
        <taxon>Tracheophyta</taxon>
        <taxon>Spermatophyta</taxon>
        <taxon>Magnoliopsida</taxon>
        <taxon>eudicotyledons</taxon>
        <taxon>Gunneridae</taxon>
        <taxon>Pentapetalae</taxon>
        <taxon>rosids</taxon>
        <taxon>fabids</taxon>
        <taxon>Rosales</taxon>
        <taxon>Cannabaceae</taxon>
        <taxon>Parasponia</taxon>
    </lineage>
</organism>
<feature type="region of interest" description="Disordered" evidence="1">
    <location>
        <begin position="70"/>
        <end position="93"/>
    </location>
</feature>
<reference evidence="3" key="1">
    <citation type="submission" date="2016-06" db="EMBL/GenBank/DDBJ databases">
        <title>Parallel loss of symbiosis genes in relatives of nitrogen-fixing non-legume Parasponia.</title>
        <authorList>
            <person name="Van Velzen R."/>
            <person name="Holmer R."/>
            <person name="Bu F."/>
            <person name="Rutten L."/>
            <person name="Van Zeijl A."/>
            <person name="Liu W."/>
            <person name="Santuari L."/>
            <person name="Cao Q."/>
            <person name="Sharma T."/>
            <person name="Shen D."/>
            <person name="Roswanjaya Y."/>
            <person name="Wardhani T."/>
            <person name="Kalhor M.S."/>
            <person name="Jansen J."/>
            <person name="Van den Hoogen J."/>
            <person name="Gungor B."/>
            <person name="Hartog M."/>
            <person name="Hontelez J."/>
            <person name="Verver J."/>
            <person name="Yang W.-C."/>
            <person name="Schijlen E."/>
            <person name="Repin R."/>
            <person name="Schilthuizen M."/>
            <person name="Schranz E."/>
            <person name="Heidstra R."/>
            <person name="Miyata K."/>
            <person name="Fedorova E."/>
            <person name="Kohlen W."/>
            <person name="Bisseling T."/>
            <person name="Smit S."/>
            <person name="Geurts R."/>
        </authorList>
    </citation>
    <scope>NUCLEOTIDE SEQUENCE [LARGE SCALE GENOMIC DNA]</scope>
    <source>
        <strain evidence="3">cv. WU1-14</strain>
    </source>
</reference>
<accession>A0A2P5C147</accession>
<evidence type="ECO:0000313" key="3">
    <source>
        <dbReference type="Proteomes" id="UP000237105"/>
    </source>
</evidence>
<sequence>MFASPSLLSLDVVTVPCPRPPAGVNSGHELPQSSSLVADEATQMVIVARRRLRRLEEPCEDTAIRGCFRRYRRRRPPKTAQNGPRRRTRLVQP</sequence>
<evidence type="ECO:0000313" key="2">
    <source>
        <dbReference type="EMBL" id="PON54768.1"/>
    </source>
</evidence>
<dbReference type="OrthoDB" id="10464922at2759"/>
<evidence type="ECO:0000256" key="1">
    <source>
        <dbReference type="SAM" id="MobiDB-lite"/>
    </source>
</evidence>
<name>A0A2P5C147_PARAD</name>